<dbReference type="OrthoDB" id="3801348at2759"/>
<evidence type="ECO:0000313" key="2">
    <source>
        <dbReference type="Proteomes" id="UP000235371"/>
    </source>
</evidence>
<dbReference type="STRING" id="1095630.A0A2J6TG86"/>
<dbReference type="GeneID" id="36596510"/>
<dbReference type="InParanoid" id="A0A2J6TG86"/>
<proteinExistence type="predicted"/>
<gene>
    <name evidence="1" type="ORF">K444DRAFT_718760</name>
</gene>
<dbReference type="EMBL" id="KZ613785">
    <property type="protein sequence ID" value="PMD62031.1"/>
    <property type="molecule type" value="Genomic_DNA"/>
</dbReference>
<dbReference type="AlphaFoldDB" id="A0A2J6TG86"/>
<evidence type="ECO:0000313" key="1">
    <source>
        <dbReference type="EMBL" id="PMD62031.1"/>
    </source>
</evidence>
<reference evidence="1 2" key="1">
    <citation type="submission" date="2016-04" db="EMBL/GenBank/DDBJ databases">
        <title>A degradative enzymes factory behind the ericoid mycorrhizal symbiosis.</title>
        <authorList>
            <consortium name="DOE Joint Genome Institute"/>
            <person name="Martino E."/>
            <person name="Morin E."/>
            <person name="Grelet G."/>
            <person name="Kuo A."/>
            <person name="Kohler A."/>
            <person name="Daghino S."/>
            <person name="Barry K."/>
            <person name="Choi C."/>
            <person name="Cichocki N."/>
            <person name="Clum A."/>
            <person name="Copeland A."/>
            <person name="Hainaut M."/>
            <person name="Haridas S."/>
            <person name="Labutti K."/>
            <person name="Lindquist E."/>
            <person name="Lipzen A."/>
            <person name="Khouja H.-R."/>
            <person name="Murat C."/>
            <person name="Ohm R."/>
            <person name="Olson A."/>
            <person name="Spatafora J."/>
            <person name="Veneault-Fourrey C."/>
            <person name="Henrissat B."/>
            <person name="Grigoriev I."/>
            <person name="Martin F."/>
            <person name="Perotto S."/>
        </authorList>
    </citation>
    <scope>NUCLEOTIDE SEQUENCE [LARGE SCALE GENOMIC DNA]</scope>
    <source>
        <strain evidence="1 2">E</strain>
    </source>
</reference>
<name>A0A2J6TG86_9HELO</name>
<dbReference type="RefSeq" id="XP_024738935.1">
    <property type="nucleotide sequence ID" value="XM_024888434.1"/>
</dbReference>
<dbReference type="Proteomes" id="UP000235371">
    <property type="component" value="Unassembled WGS sequence"/>
</dbReference>
<protein>
    <submittedName>
        <fullName evidence="1">Uncharacterized protein</fullName>
    </submittedName>
</protein>
<sequence length="337" mass="38173">MVRNEEQKKITLYIAKNQSEKGYGPLAYGDELGVAANENKVFADELVRCFNTLAKEGSTHTEHPDVFKTMCKFSQSRLEHYIGKISQVEGSCSGGEVDQVPWSTPAAYVEFCEFCTDKKQSGYSFEYQLLPSQEDEWLGETYMQKIQSWSGDLSLNEAQLGRMDGIDMVIKQISLGSLESYAQTSARMTPSYRRATRSGNPGQDFESGLFSDNPIKAPGRLHAVAVPALHLPAGDSLRNSRQVEVFAYEEDGLNEIESLEQFHERPIMFAFQLITNPKSLGSTLKIKQTLWNREDIWDEEQGESDYYMMFYPIAKYTLVPDHSIEHPMDPNPRVLSI</sequence>
<organism evidence="1 2">
    <name type="scientific">Hyaloscypha bicolor E</name>
    <dbReference type="NCBI Taxonomy" id="1095630"/>
    <lineage>
        <taxon>Eukaryota</taxon>
        <taxon>Fungi</taxon>
        <taxon>Dikarya</taxon>
        <taxon>Ascomycota</taxon>
        <taxon>Pezizomycotina</taxon>
        <taxon>Leotiomycetes</taxon>
        <taxon>Helotiales</taxon>
        <taxon>Hyaloscyphaceae</taxon>
        <taxon>Hyaloscypha</taxon>
        <taxon>Hyaloscypha bicolor</taxon>
    </lineage>
</organism>
<accession>A0A2J6TG86</accession>
<keyword evidence="2" id="KW-1185">Reference proteome</keyword>